<evidence type="ECO:0000313" key="3">
    <source>
        <dbReference type="Proteomes" id="UP000036045"/>
    </source>
</evidence>
<comment type="caution">
    <text evidence="2">The sequence shown here is derived from an EMBL/GenBank/DDBJ whole genome shotgun (WGS) entry which is preliminary data.</text>
</comment>
<dbReference type="GO" id="GO:0016787">
    <property type="term" value="F:hydrolase activity"/>
    <property type="evidence" value="ECO:0007669"/>
    <property type="project" value="UniProtKB-KW"/>
</dbReference>
<protein>
    <submittedName>
        <fullName evidence="2">Metal-dependent hydrolase</fullName>
    </submittedName>
</protein>
<dbReference type="PATRIC" id="fig|1397.4.peg.3575"/>
<dbReference type="SUPFAM" id="SSF109854">
    <property type="entry name" value="DinB/YfiT-like putative metalloenzymes"/>
    <property type="match status" value="1"/>
</dbReference>
<sequence>MQKVVEGINYWIKRLPEEFKSMSENSSSHRPMPNKWSKKEILGHLCDSAINNIERFIKIQYEEPVYAIQSYDQDHWVKMQNYQDRPLDDIIDLYQALHKQMVHIVKNVPHEKLSYLCDIGNNQHKTLEWLIQDYLEHMEHHIHSQILIEKSY</sequence>
<accession>A0A0J1I822</accession>
<dbReference type="GeneID" id="56351477"/>
<reference evidence="2 3" key="1">
    <citation type="submission" date="2015-05" db="EMBL/GenBank/DDBJ databases">
        <title>Whole genome sequence and identification of bacterial endophytes from Costus igneus.</title>
        <authorList>
            <person name="Lee Y.P."/>
            <person name="Gan H.M."/>
            <person name="Eng W."/>
            <person name="Wheatley M.S."/>
            <person name="Caraballo A."/>
            <person name="Polter S."/>
            <person name="Savka M.A."/>
            <person name="Hudson A.O."/>
        </authorList>
    </citation>
    <scope>NUCLEOTIDE SEQUENCE [LARGE SCALE GENOMIC DNA]</scope>
    <source>
        <strain evidence="2 3">RIT379</strain>
    </source>
</reference>
<dbReference type="Gene3D" id="1.20.120.450">
    <property type="entry name" value="dinb family like domain"/>
    <property type="match status" value="1"/>
</dbReference>
<dbReference type="Proteomes" id="UP000036045">
    <property type="component" value="Unassembled WGS sequence"/>
</dbReference>
<dbReference type="Pfam" id="PF12867">
    <property type="entry name" value="DinB_2"/>
    <property type="match status" value="1"/>
</dbReference>
<dbReference type="InterPro" id="IPR024775">
    <property type="entry name" value="DinB-like"/>
</dbReference>
<gene>
    <name evidence="2" type="ORF">ABW02_22240</name>
</gene>
<dbReference type="InterPro" id="IPR034660">
    <property type="entry name" value="DinB/YfiT-like"/>
</dbReference>
<dbReference type="RefSeq" id="WP_047944468.1">
    <property type="nucleotide sequence ID" value="NZ_CP053989.1"/>
</dbReference>
<dbReference type="EMBL" id="LDPH01000033">
    <property type="protein sequence ID" value="KLV22077.1"/>
    <property type="molecule type" value="Genomic_DNA"/>
</dbReference>
<dbReference type="AlphaFoldDB" id="A0A0J1I822"/>
<keyword evidence="3" id="KW-1185">Reference proteome</keyword>
<evidence type="ECO:0000313" key="2">
    <source>
        <dbReference type="EMBL" id="KLV22077.1"/>
    </source>
</evidence>
<feature type="domain" description="DinB-like" evidence="1">
    <location>
        <begin position="14"/>
        <end position="142"/>
    </location>
</feature>
<proteinExistence type="predicted"/>
<name>A0A0J1I822_NIACI</name>
<keyword evidence="2" id="KW-0378">Hydrolase</keyword>
<evidence type="ECO:0000259" key="1">
    <source>
        <dbReference type="Pfam" id="PF12867"/>
    </source>
</evidence>
<dbReference type="OrthoDB" id="9793216at2"/>
<organism evidence="2 3">
    <name type="scientific">Niallia circulans</name>
    <name type="common">Bacillus circulans</name>
    <dbReference type="NCBI Taxonomy" id="1397"/>
    <lineage>
        <taxon>Bacteria</taxon>
        <taxon>Bacillati</taxon>
        <taxon>Bacillota</taxon>
        <taxon>Bacilli</taxon>
        <taxon>Bacillales</taxon>
        <taxon>Bacillaceae</taxon>
        <taxon>Niallia</taxon>
    </lineage>
</organism>